<keyword evidence="3" id="KW-1185">Reference proteome</keyword>
<accession>A0AAD9DPF8</accession>
<dbReference type="EMBL" id="JAROKS010000023">
    <property type="protein sequence ID" value="KAK1788313.1"/>
    <property type="molecule type" value="Genomic_DNA"/>
</dbReference>
<comment type="caution">
    <text evidence="2">The sequence shown here is derived from an EMBL/GenBank/DDBJ whole genome shotgun (WGS) entry which is preliminary data.</text>
</comment>
<proteinExistence type="predicted"/>
<dbReference type="AlphaFoldDB" id="A0AAD9DPF8"/>
<dbReference type="Proteomes" id="UP001239994">
    <property type="component" value="Unassembled WGS sequence"/>
</dbReference>
<name>A0AAD9DPF8_9TELE</name>
<feature type="region of interest" description="Disordered" evidence="1">
    <location>
        <begin position="124"/>
        <end position="164"/>
    </location>
</feature>
<evidence type="ECO:0000313" key="2">
    <source>
        <dbReference type="EMBL" id="KAK1788313.1"/>
    </source>
</evidence>
<organism evidence="2 3">
    <name type="scientific">Electrophorus voltai</name>
    <dbReference type="NCBI Taxonomy" id="2609070"/>
    <lineage>
        <taxon>Eukaryota</taxon>
        <taxon>Metazoa</taxon>
        <taxon>Chordata</taxon>
        <taxon>Craniata</taxon>
        <taxon>Vertebrata</taxon>
        <taxon>Euteleostomi</taxon>
        <taxon>Actinopterygii</taxon>
        <taxon>Neopterygii</taxon>
        <taxon>Teleostei</taxon>
        <taxon>Ostariophysi</taxon>
        <taxon>Gymnotiformes</taxon>
        <taxon>Gymnotoidei</taxon>
        <taxon>Gymnotidae</taxon>
        <taxon>Electrophorus</taxon>
    </lineage>
</organism>
<evidence type="ECO:0000313" key="3">
    <source>
        <dbReference type="Proteomes" id="UP001239994"/>
    </source>
</evidence>
<protein>
    <submittedName>
        <fullName evidence="2">Uncharacterized protein</fullName>
    </submittedName>
</protein>
<reference evidence="2" key="1">
    <citation type="submission" date="2023-03" db="EMBL/GenBank/DDBJ databases">
        <title>Electrophorus voltai genome.</title>
        <authorList>
            <person name="Bian C."/>
        </authorList>
    </citation>
    <scope>NUCLEOTIDE SEQUENCE</scope>
    <source>
        <strain evidence="2">CB-2022</strain>
        <tissue evidence="2">Muscle</tissue>
    </source>
</reference>
<gene>
    <name evidence="2" type="ORF">P4O66_016754</name>
</gene>
<sequence length="164" mass="18860">MSWKISSQKWCISPQWKNHCGRKLQGHHLISNDIVAEALGNPESWLGSPKDFTEGTLFYVNQEFLLIKNRKVKQRGEINLIGHLKFTMRKEKNDAIIQYWILITQQKTSEHIYSNDLPMTLFTGGHYSDQEDEEEDYKCPIAERAGGDPGEYVSSPDEDDQGAE</sequence>
<evidence type="ECO:0000256" key="1">
    <source>
        <dbReference type="SAM" id="MobiDB-lite"/>
    </source>
</evidence>